<sequence length="392" mass="42132">MRFHFGATAGLAVLCGAVTALAALTVPAQAAPGAGVDPRPAAVAAPYPQAPDRAHRTSGGTDQTPQPMPGWDGWSHPSFGFSIKPGVTGAMGKYYVNPPGIVTPDFVYAPTLYPGSHSCIELYNNYHDGLELWVWDSCDVNPGLHKLATIDSTFQSKYMTNSEYRFRLVKTNAATNEWAASLYNVGTSAWDTVYTTHGLREGDQDGWAIFELYTNYNPTTTVGDYCTKTRGYVWRTSEIQVQINGSWVNLGSSNSNPMDPASIDEYGCPPLTTVRDSANQYTVTNPTLSCQVTYSASSWPNGFTANVTIKNTGTTPINKWALNWDFAGDQTITNTWNGVTTQTGQHVAVNNDASTATISPGSTVNFGFQASYTGTNTDPTAFTLTNGSPCNG</sequence>
<feature type="chain" id="PRO_5039562082" evidence="2">
    <location>
        <begin position="23"/>
        <end position="392"/>
    </location>
</feature>
<organism evidence="4 5">
    <name type="scientific">Micromonospora eburnea</name>
    <dbReference type="NCBI Taxonomy" id="227316"/>
    <lineage>
        <taxon>Bacteria</taxon>
        <taxon>Bacillati</taxon>
        <taxon>Actinomycetota</taxon>
        <taxon>Actinomycetes</taxon>
        <taxon>Micromonosporales</taxon>
        <taxon>Micromonosporaceae</taxon>
        <taxon>Micromonospora</taxon>
    </lineage>
</organism>
<dbReference type="PROSITE" id="PS51173">
    <property type="entry name" value="CBM2"/>
    <property type="match status" value="1"/>
</dbReference>
<feature type="compositionally biased region" description="Low complexity" evidence="1">
    <location>
        <begin position="32"/>
        <end position="51"/>
    </location>
</feature>
<accession>A0A1C6USM4</accession>
<feature type="domain" description="CBM2" evidence="3">
    <location>
        <begin position="283"/>
        <end position="392"/>
    </location>
</feature>
<dbReference type="Pfam" id="PF00553">
    <property type="entry name" value="CBM_2"/>
    <property type="match status" value="1"/>
</dbReference>
<gene>
    <name evidence="4" type="ORF">GA0070604_3547</name>
</gene>
<dbReference type="STRING" id="227316.GA0070604_3547"/>
<dbReference type="OrthoDB" id="3402620at2"/>
<evidence type="ECO:0000256" key="1">
    <source>
        <dbReference type="SAM" id="MobiDB-lite"/>
    </source>
</evidence>
<dbReference type="Gene3D" id="2.60.40.290">
    <property type="match status" value="1"/>
</dbReference>
<dbReference type="InterPro" id="IPR001919">
    <property type="entry name" value="CBD2"/>
</dbReference>
<dbReference type="EMBL" id="FMHY01000002">
    <property type="protein sequence ID" value="SCL57085.1"/>
    <property type="molecule type" value="Genomic_DNA"/>
</dbReference>
<dbReference type="SUPFAM" id="SSF49384">
    <property type="entry name" value="Carbohydrate-binding domain"/>
    <property type="match status" value="1"/>
</dbReference>
<name>A0A1C6USM4_9ACTN</name>
<keyword evidence="5" id="KW-1185">Reference proteome</keyword>
<reference evidence="5" key="1">
    <citation type="submission" date="2016-06" db="EMBL/GenBank/DDBJ databases">
        <authorList>
            <person name="Varghese N."/>
            <person name="Submissions Spin"/>
        </authorList>
    </citation>
    <scope>NUCLEOTIDE SEQUENCE [LARGE SCALE GENOMIC DNA]</scope>
    <source>
        <strain evidence="5">DSM 44814</strain>
    </source>
</reference>
<proteinExistence type="predicted"/>
<dbReference type="GO" id="GO:0004553">
    <property type="term" value="F:hydrolase activity, hydrolyzing O-glycosyl compounds"/>
    <property type="evidence" value="ECO:0007669"/>
    <property type="project" value="InterPro"/>
</dbReference>
<dbReference type="AlphaFoldDB" id="A0A1C6USM4"/>
<evidence type="ECO:0000313" key="4">
    <source>
        <dbReference type="EMBL" id="SCL57085.1"/>
    </source>
</evidence>
<dbReference type="SMART" id="SM00637">
    <property type="entry name" value="CBD_II"/>
    <property type="match status" value="1"/>
</dbReference>
<feature type="signal peptide" evidence="2">
    <location>
        <begin position="1"/>
        <end position="22"/>
    </location>
</feature>
<evidence type="ECO:0000256" key="2">
    <source>
        <dbReference type="SAM" id="SignalP"/>
    </source>
</evidence>
<dbReference type="InterPro" id="IPR012291">
    <property type="entry name" value="CBM2_carb-bd_dom_sf"/>
</dbReference>
<keyword evidence="2" id="KW-0732">Signal</keyword>
<protein>
    <submittedName>
        <fullName evidence="4">Cellulose binding domain-containing protein</fullName>
    </submittedName>
</protein>
<dbReference type="Proteomes" id="UP000199696">
    <property type="component" value="Unassembled WGS sequence"/>
</dbReference>
<dbReference type="RefSeq" id="WP_141721319.1">
    <property type="nucleotide sequence ID" value="NZ_FMHY01000002.1"/>
</dbReference>
<feature type="region of interest" description="Disordered" evidence="1">
    <location>
        <begin position="32"/>
        <end position="70"/>
    </location>
</feature>
<dbReference type="GO" id="GO:0005975">
    <property type="term" value="P:carbohydrate metabolic process"/>
    <property type="evidence" value="ECO:0007669"/>
    <property type="project" value="InterPro"/>
</dbReference>
<evidence type="ECO:0000259" key="3">
    <source>
        <dbReference type="PROSITE" id="PS51173"/>
    </source>
</evidence>
<evidence type="ECO:0000313" key="5">
    <source>
        <dbReference type="Proteomes" id="UP000199696"/>
    </source>
</evidence>
<dbReference type="InterPro" id="IPR008965">
    <property type="entry name" value="CBM2/CBM3_carb-bd_dom_sf"/>
</dbReference>
<dbReference type="GO" id="GO:0030247">
    <property type="term" value="F:polysaccharide binding"/>
    <property type="evidence" value="ECO:0007669"/>
    <property type="project" value="UniProtKB-UniRule"/>
</dbReference>